<accession>A0ABW4WTM2</accession>
<keyword evidence="1" id="KW-0808">Transferase</keyword>
<dbReference type="Proteomes" id="UP001597369">
    <property type="component" value="Unassembled WGS sequence"/>
</dbReference>
<dbReference type="InterPro" id="IPR014942">
    <property type="entry name" value="AbiEii"/>
</dbReference>
<evidence type="ECO:0000313" key="1">
    <source>
        <dbReference type="EMBL" id="MFD2065681.1"/>
    </source>
</evidence>
<proteinExistence type="predicted"/>
<dbReference type="GO" id="GO:0016740">
    <property type="term" value="F:transferase activity"/>
    <property type="evidence" value="ECO:0007669"/>
    <property type="project" value="UniProtKB-KW"/>
</dbReference>
<name>A0ABW4WTM2_9BACT</name>
<gene>
    <name evidence="1" type="ORF">ACFSKU_02205</name>
</gene>
<protein>
    <submittedName>
        <fullName evidence="1">Nucleotidyl transferase AbiEii/AbiGii toxin family protein</fullName>
    </submittedName>
</protein>
<comment type="caution">
    <text evidence="1">The sequence shown here is derived from an EMBL/GenBank/DDBJ whole genome shotgun (WGS) entry which is preliminary data.</text>
</comment>
<organism evidence="1 2">
    <name type="scientific">Pontibacter silvestris</name>
    <dbReference type="NCBI Taxonomy" id="2305183"/>
    <lineage>
        <taxon>Bacteria</taxon>
        <taxon>Pseudomonadati</taxon>
        <taxon>Bacteroidota</taxon>
        <taxon>Cytophagia</taxon>
        <taxon>Cytophagales</taxon>
        <taxon>Hymenobacteraceae</taxon>
        <taxon>Pontibacter</taxon>
    </lineage>
</organism>
<reference evidence="2" key="1">
    <citation type="journal article" date="2019" name="Int. J. Syst. Evol. Microbiol.">
        <title>The Global Catalogue of Microorganisms (GCM) 10K type strain sequencing project: providing services to taxonomists for standard genome sequencing and annotation.</title>
        <authorList>
            <consortium name="The Broad Institute Genomics Platform"/>
            <consortium name="The Broad Institute Genome Sequencing Center for Infectious Disease"/>
            <person name="Wu L."/>
            <person name="Ma J."/>
        </authorList>
    </citation>
    <scope>NUCLEOTIDE SEQUENCE [LARGE SCALE GENOMIC DNA]</scope>
    <source>
        <strain evidence="2">JCM 16545</strain>
    </source>
</reference>
<sequence>MDGKAINIEVIKKVASGLQELREKMVFVGGATLSLYADDPAADAVRPTSDIDLSVSLAGYGEWNRIQDRLSELQFYPDPTSNVICRFNYEGLQSM</sequence>
<dbReference type="RefSeq" id="WP_229963163.1">
    <property type="nucleotide sequence ID" value="NZ_JAJJWI010000072.1"/>
</dbReference>
<evidence type="ECO:0000313" key="2">
    <source>
        <dbReference type="Proteomes" id="UP001597369"/>
    </source>
</evidence>
<dbReference type="Pfam" id="PF08843">
    <property type="entry name" value="AbiEii"/>
    <property type="match status" value="1"/>
</dbReference>
<keyword evidence="2" id="KW-1185">Reference proteome</keyword>
<dbReference type="EMBL" id="JBHUHV010000005">
    <property type="protein sequence ID" value="MFD2065681.1"/>
    <property type="molecule type" value="Genomic_DNA"/>
</dbReference>